<evidence type="ECO:0000313" key="1">
    <source>
        <dbReference type="EMBL" id="KAE8137545.1"/>
    </source>
</evidence>
<organism evidence="1 2">
    <name type="scientific">Aspergillus pseudotamarii</name>
    <dbReference type="NCBI Taxonomy" id="132259"/>
    <lineage>
        <taxon>Eukaryota</taxon>
        <taxon>Fungi</taxon>
        <taxon>Dikarya</taxon>
        <taxon>Ascomycota</taxon>
        <taxon>Pezizomycotina</taxon>
        <taxon>Eurotiomycetes</taxon>
        <taxon>Eurotiomycetidae</taxon>
        <taxon>Eurotiales</taxon>
        <taxon>Aspergillaceae</taxon>
        <taxon>Aspergillus</taxon>
        <taxon>Aspergillus subgen. Circumdati</taxon>
    </lineage>
</organism>
<dbReference type="EMBL" id="ML743576">
    <property type="protein sequence ID" value="KAE8137545.1"/>
    <property type="molecule type" value="Genomic_DNA"/>
</dbReference>
<keyword evidence="2" id="KW-1185">Reference proteome</keyword>
<name>A0A5N6SSE1_ASPPS</name>
<dbReference type="Proteomes" id="UP000325672">
    <property type="component" value="Unassembled WGS sequence"/>
</dbReference>
<dbReference type="AlphaFoldDB" id="A0A5N6SSE1"/>
<reference evidence="1 2" key="1">
    <citation type="submission" date="2019-04" db="EMBL/GenBank/DDBJ databases">
        <title>Friends and foes A comparative genomics study of 23 Aspergillus species from section Flavi.</title>
        <authorList>
            <consortium name="DOE Joint Genome Institute"/>
            <person name="Kjaerbolling I."/>
            <person name="Vesth T."/>
            <person name="Frisvad J.C."/>
            <person name="Nybo J.L."/>
            <person name="Theobald S."/>
            <person name="Kildgaard S."/>
            <person name="Isbrandt T."/>
            <person name="Kuo A."/>
            <person name="Sato A."/>
            <person name="Lyhne E.K."/>
            <person name="Kogle M.E."/>
            <person name="Wiebenga A."/>
            <person name="Kun R.S."/>
            <person name="Lubbers R.J."/>
            <person name="Makela M.R."/>
            <person name="Barry K."/>
            <person name="Chovatia M."/>
            <person name="Clum A."/>
            <person name="Daum C."/>
            <person name="Haridas S."/>
            <person name="He G."/>
            <person name="LaButti K."/>
            <person name="Lipzen A."/>
            <person name="Mondo S."/>
            <person name="Riley R."/>
            <person name="Salamov A."/>
            <person name="Simmons B.A."/>
            <person name="Magnuson J.K."/>
            <person name="Henrissat B."/>
            <person name="Mortensen U.H."/>
            <person name="Larsen T.O."/>
            <person name="Devries R.P."/>
            <person name="Grigoriev I.V."/>
            <person name="Machida M."/>
            <person name="Baker S.E."/>
            <person name="Andersen M.R."/>
        </authorList>
    </citation>
    <scope>NUCLEOTIDE SEQUENCE [LARGE SCALE GENOMIC DNA]</scope>
    <source>
        <strain evidence="1 2">CBS 117625</strain>
    </source>
</reference>
<dbReference type="RefSeq" id="XP_031913608.1">
    <property type="nucleotide sequence ID" value="XM_032054541.1"/>
</dbReference>
<gene>
    <name evidence="1" type="ORF">BDV38DRAFT_246336</name>
</gene>
<protein>
    <submittedName>
        <fullName evidence="1">Uncharacterized protein</fullName>
    </submittedName>
</protein>
<evidence type="ECO:0000313" key="2">
    <source>
        <dbReference type="Proteomes" id="UP000325672"/>
    </source>
</evidence>
<dbReference type="GeneID" id="43638751"/>
<accession>A0A5N6SSE1</accession>
<sequence length="86" mass="10308">MWYLPCHKPWLCSLGFIPHEWSFLCFMTRKPFYIMFPLMYLYATGKSFDGKTAPHRRFTMNDHSFVRSWSFLGVEPFRLSTHLPPA</sequence>
<proteinExistence type="predicted"/>